<proteinExistence type="inferred from homology"/>
<evidence type="ECO:0000256" key="4">
    <source>
        <dbReference type="ARBA" id="ARBA00023163"/>
    </source>
</evidence>
<dbReference type="SUPFAM" id="SSF88946">
    <property type="entry name" value="Sigma2 domain of RNA polymerase sigma factors"/>
    <property type="match status" value="1"/>
</dbReference>
<protein>
    <submittedName>
        <fullName evidence="7">ECF RNA polymerase sigma factor SigK</fullName>
    </submittedName>
</protein>
<sequence>MREPGYTDLDDAALLARIAGGDEQALAALYDRHGARAFSLALRILGDPETAEEVVLDVFWSVWQHAGTFMPERGRFTTWLYAMVRHRAIDQLRRRRARPSQAHEIEPESMEAAAADPTVEALAEAEELARAVREAMAALPEAQRQVLELAYFRGWSHREIAEYLGEPLGTVKSRLHLALRKLHDWLAQRGLLPG</sequence>
<dbReference type="CDD" id="cd06171">
    <property type="entry name" value="Sigma70_r4"/>
    <property type="match status" value="1"/>
</dbReference>
<dbReference type="InterPro" id="IPR007627">
    <property type="entry name" value="RNA_pol_sigma70_r2"/>
</dbReference>
<dbReference type="InterPro" id="IPR013324">
    <property type="entry name" value="RNA_pol_sigma_r3/r4-like"/>
</dbReference>
<evidence type="ECO:0000256" key="2">
    <source>
        <dbReference type="ARBA" id="ARBA00023015"/>
    </source>
</evidence>
<name>A0A2H5Y9W9_9CHLR</name>
<dbReference type="EMBL" id="BEHY01000121">
    <property type="protein sequence ID" value="GBD10187.1"/>
    <property type="molecule type" value="Genomic_DNA"/>
</dbReference>
<reference evidence="8" key="1">
    <citation type="submission" date="2017-09" db="EMBL/GenBank/DDBJ databases">
        <title>Metaegenomics of thermophilic ammonia-oxidizing enrichment culture.</title>
        <authorList>
            <person name="Kato S."/>
            <person name="Suzuki K."/>
        </authorList>
    </citation>
    <scope>NUCLEOTIDE SEQUENCE [LARGE SCALE GENOMIC DNA]</scope>
</reference>
<dbReference type="Pfam" id="PF04542">
    <property type="entry name" value="Sigma70_r2"/>
    <property type="match status" value="1"/>
</dbReference>
<dbReference type="InterPro" id="IPR039425">
    <property type="entry name" value="RNA_pol_sigma-70-like"/>
</dbReference>
<dbReference type="GO" id="GO:0016987">
    <property type="term" value="F:sigma factor activity"/>
    <property type="evidence" value="ECO:0007669"/>
    <property type="project" value="UniProtKB-KW"/>
</dbReference>
<dbReference type="AlphaFoldDB" id="A0A2H5Y9W9"/>
<evidence type="ECO:0000256" key="3">
    <source>
        <dbReference type="ARBA" id="ARBA00023082"/>
    </source>
</evidence>
<keyword evidence="3" id="KW-0731">Sigma factor</keyword>
<dbReference type="Pfam" id="PF08281">
    <property type="entry name" value="Sigma70_r4_2"/>
    <property type="match status" value="1"/>
</dbReference>
<dbReference type="Proteomes" id="UP000236642">
    <property type="component" value="Unassembled WGS sequence"/>
</dbReference>
<dbReference type="NCBIfam" id="TIGR02937">
    <property type="entry name" value="sigma70-ECF"/>
    <property type="match status" value="1"/>
</dbReference>
<dbReference type="Gene3D" id="1.10.10.10">
    <property type="entry name" value="Winged helix-like DNA-binding domain superfamily/Winged helix DNA-binding domain"/>
    <property type="match status" value="1"/>
</dbReference>
<dbReference type="GO" id="GO:0003677">
    <property type="term" value="F:DNA binding"/>
    <property type="evidence" value="ECO:0007669"/>
    <property type="project" value="InterPro"/>
</dbReference>
<dbReference type="PANTHER" id="PTHR43133">
    <property type="entry name" value="RNA POLYMERASE ECF-TYPE SIGMA FACTO"/>
    <property type="match status" value="1"/>
</dbReference>
<evidence type="ECO:0000259" key="5">
    <source>
        <dbReference type="Pfam" id="PF04542"/>
    </source>
</evidence>
<feature type="domain" description="RNA polymerase sigma-70 region 2" evidence="5">
    <location>
        <begin position="29"/>
        <end position="97"/>
    </location>
</feature>
<dbReference type="Gene3D" id="1.10.1740.10">
    <property type="match status" value="1"/>
</dbReference>
<comment type="similarity">
    <text evidence="1">Belongs to the sigma-70 factor family. ECF subfamily.</text>
</comment>
<dbReference type="GO" id="GO:0006352">
    <property type="term" value="P:DNA-templated transcription initiation"/>
    <property type="evidence" value="ECO:0007669"/>
    <property type="project" value="InterPro"/>
</dbReference>
<dbReference type="InterPro" id="IPR013249">
    <property type="entry name" value="RNA_pol_sigma70_r4_t2"/>
</dbReference>
<comment type="caution">
    <text evidence="7">The sequence shown here is derived from an EMBL/GenBank/DDBJ whole genome shotgun (WGS) entry which is preliminary data.</text>
</comment>
<dbReference type="InterPro" id="IPR036388">
    <property type="entry name" value="WH-like_DNA-bd_sf"/>
</dbReference>
<dbReference type="PANTHER" id="PTHR43133:SF62">
    <property type="entry name" value="RNA POLYMERASE SIGMA FACTOR SIGZ"/>
    <property type="match status" value="1"/>
</dbReference>
<feature type="domain" description="RNA polymerase sigma factor 70 region 4 type 2" evidence="6">
    <location>
        <begin position="130"/>
        <end position="182"/>
    </location>
</feature>
<gene>
    <name evidence="7" type="primary">sigK</name>
    <name evidence="7" type="ORF">HRbin22_02452</name>
</gene>
<evidence type="ECO:0000313" key="8">
    <source>
        <dbReference type="Proteomes" id="UP000236642"/>
    </source>
</evidence>
<evidence type="ECO:0000259" key="6">
    <source>
        <dbReference type="Pfam" id="PF08281"/>
    </source>
</evidence>
<keyword evidence="4" id="KW-0804">Transcription</keyword>
<evidence type="ECO:0000313" key="7">
    <source>
        <dbReference type="EMBL" id="GBD10187.1"/>
    </source>
</evidence>
<organism evidence="7 8">
    <name type="scientific">Candidatus Thermoflexus japonica</name>
    <dbReference type="NCBI Taxonomy" id="2035417"/>
    <lineage>
        <taxon>Bacteria</taxon>
        <taxon>Bacillati</taxon>
        <taxon>Chloroflexota</taxon>
        <taxon>Thermoflexia</taxon>
        <taxon>Thermoflexales</taxon>
        <taxon>Thermoflexaceae</taxon>
        <taxon>Thermoflexus</taxon>
    </lineage>
</organism>
<dbReference type="SUPFAM" id="SSF88659">
    <property type="entry name" value="Sigma3 and sigma4 domains of RNA polymerase sigma factors"/>
    <property type="match status" value="1"/>
</dbReference>
<dbReference type="InterPro" id="IPR013325">
    <property type="entry name" value="RNA_pol_sigma_r2"/>
</dbReference>
<keyword evidence="2" id="KW-0805">Transcription regulation</keyword>
<evidence type="ECO:0000256" key="1">
    <source>
        <dbReference type="ARBA" id="ARBA00010641"/>
    </source>
</evidence>
<accession>A0A2H5Y9W9</accession>
<dbReference type="InterPro" id="IPR014284">
    <property type="entry name" value="RNA_pol_sigma-70_dom"/>
</dbReference>